<evidence type="ECO:0000313" key="2">
    <source>
        <dbReference type="EMBL" id="MBZ0159879.1"/>
    </source>
</evidence>
<evidence type="ECO:0000256" key="1">
    <source>
        <dbReference type="SAM" id="MobiDB-lite"/>
    </source>
</evidence>
<sequence length="168" mass="18520">MKIDVRAELEPADGSPEDDAKGKMRHQKEIRKGILKKDEFKGNVRMRAHPASALGIVDEASAENADIRLILSSNGTDFSECFLQFDEFDDEDDDEDEEIQAVFKIHVRMKKGAVKVTKGACDVDLGTAGIQSGVPDVQDGDLATATLVRNPADRTQDIDFLEGTFEQH</sequence>
<accession>A0AAJ1AHJ5</accession>
<feature type="region of interest" description="Disordered" evidence="1">
    <location>
        <begin position="1"/>
        <end position="28"/>
    </location>
</feature>
<evidence type="ECO:0000313" key="3">
    <source>
        <dbReference type="Proteomes" id="UP001197609"/>
    </source>
</evidence>
<dbReference type="AlphaFoldDB" id="A0AAJ1AHJ5"/>
<name>A0AAJ1AHJ5_9BACT</name>
<dbReference type="EMBL" id="JAIOIU010000083">
    <property type="protein sequence ID" value="MBZ0159879.1"/>
    <property type="molecule type" value="Genomic_DNA"/>
</dbReference>
<comment type="caution">
    <text evidence="2">The sequence shown here is derived from an EMBL/GenBank/DDBJ whole genome shotgun (WGS) entry which is preliminary data.</text>
</comment>
<organism evidence="2 3">
    <name type="scientific">Candidatus Methylomirabilis tolerans</name>
    <dbReference type="NCBI Taxonomy" id="3123416"/>
    <lineage>
        <taxon>Bacteria</taxon>
        <taxon>Candidatus Methylomirabilota</taxon>
        <taxon>Candidatus Methylomirabilia</taxon>
        <taxon>Candidatus Methylomirabilales</taxon>
        <taxon>Candidatus Methylomirabilaceae</taxon>
        <taxon>Candidatus Methylomirabilis</taxon>
    </lineage>
</organism>
<dbReference type="Proteomes" id="UP001197609">
    <property type="component" value="Unassembled WGS sequence"/>
</dbReference>
<proteinExistence type="predicted"/>
<gene>
    <name evidence="2" type="ORF">K8G79_07075</name>
</gene>
<reference evidence="2 3" key="1">
    <citation type="journal article" date="2021" name="bioRxiv">
        <title>Unraveling nitrogen, sulfur and carbon metabolic pathways and microbial community transcriptional responses to substrate deprivation and toxicity stresses in a bioreactor mimicking anoxic brackish coastal sediment conditions.</title>
        <authorList>
            <person name="Martins P.D."/>
            <person name="Echeveste M.J."/>
            <person name="Arshad A."/>
            <person name="Kurth J."/>
            <person name="Ouboter H."/>
            <person name="Jetten M.S.M."/>
            <person name="Welte C.U."/>
        </authorList>
    </citation>
    <scope>NUCLEOTIDE SEQUENCE [LARGE SCALE GENOMIC DNA]</scope>
    <source>
        <strain evidence="2">MAG_38</strain>
    </source>
</reference>
<protein>
    <submittedName>
        <fullName evidence="2">Uncharacterized protein</fullName>
    </submittedName>
</protein>